<evidence type="ECO:0000313" key="8">
    <source>
        <dbReference type="EMBL" id="KJE28157.1"/>
    </source>
</evidence>
<feature type="transmembrane region" description="Helical" evidence="6">
    <location>
        <begin position="186"/>
        <end position="204"/>
    </location>
</feature>
<sequence length="219" mass="24779">MLKRTIWKVIVSIVIIIFIIWFNQHYINIKPQAIREWILSFGTFAPIIFIGIYTVRPFLFFPASILSLAAGLAFGSWWGTIYTVIGATMGASLSFFVAKKLGERMIRKSWKGKTTKLRTQLQKNGFSYVLLLRLVPIFPFDFVSYLAGIANVKFVHFLMATWIGIIPGTFAYNFLGSSVVSENQIIIGLAVFVFVIVSLIPIMTNTKIRQKLGLQQKGE</sequence>
<feature type="transmembrane region" description="Helical" evidence="6">
    <location>
        <begin position="6"/>
        <end position="22"/>
    </location>
</feature>
<proteinExistence type="inferred from homology"/>
<dbReference type="InterPro" id="IPR015414">
    <property type="entry name" value="TMEM64"/>
</dbReference>
<name>A0A0D8BXP5_GEOKU</name>
<comment type="similarity">
    <text evidence="6">Belongs to the TVP38/TMEM64 family.</text>
</comment>
<accession>A0A0D8BXP5</accession>
<dbReference type="PANTHER" id="PTHR12677:SF59">
    <property type="entry name" value="GOLGI APPARATUS MEMBRANE PROTEIN TVP38-RELATED"/>
    <property type="match status" value="1"/>
</dbReference>
<dbReference type="EMBL" id="JYBP01000003">
    <property type="protein sequence ID" value="KJE28157.1"/>
    <property type="molecule type" value="Genomic_DNA"/>
</dbReference>
<dbReference type="AlphaFoldDB" id="A0A0D8BXP5"/>
<feature type="transmembrane region" description="Helical" evidence="6">
    <location>
        <begin position="75"/>
        <end position="98"/>
    </location>
</feature>
<evidence type="ECO:0000256" key="1">
    <source>
        <dbReference type="ARBA" id="ARBA00004651"/>
    </source>
</evidence>
<feature type="transmembrane region" description="Helical" evidence="6">
    <location>
        <begin position="126"/>
        <end position="148"/>
    </location>
</feature>
<evidence type="ECO:0000256" key="6">
    <source>
        <dbReference type="RuleBase" id="RU366058"/>
    </source>
</evidence>
<feature type="domain" description="VTT" evidence="7">
    <location>
        <begin position="61"/>
        <end position="177"/>
    </location>
</feature>
<dbReference type="GO" id="GO:0005886">
    <property type="term" value="C:plasma membrane"/>
    <property type="evidence" value="ECO:0007669"/>
    <property type="project" value="UniProtKB-SubCell"/>
</dbReference>
<keyword evidence="4 6" id="KW-1133">Transmembrane helix</keyword>
<evidence type="ECO:0000259" key="7">
    <source>
        <dbReference type="Pfam" id="PF09335"/>
    </source>
</evidence>
<dbReference type="RefSeq" id="WP_052523705.1">
    <property type="nucleotide sequence ID" value="NZ_JYBP01000003.1"/>
</dbReference>
<evidence type="ECO:0000313" key="9">
    <source>
        <dbReference type="Proteomes" id="UP000032522"/>
    </source>
</evidence>
<reference evidence="8 9" key="1">
    <citation type="submission" date="2015-01" db="EMBL/GenBank/DDBJ databases">
        <authorList>
            <person name="Filippidou S."/>
            <person name="Jeanneret N."/>
            <person name="Russel-Delif L."/>
            <person name="Junier T."/>
            <person name="Wunderlin T."/>
            <person name="Molina V."/>
            <person name="Johnson S.L."/>
            <person name="Davenport K.W."/>
            <person name="Chain P.S."/>
            <person name="Dorador C."/>
            <person name="Junier P."/>
        </authorList>
    </citation>
    <scope>NUCLEOTIDE SEQUENCE [LARGE SCALE GENOMIC DNA]</scope>
    <source>
        <strain evidence="8 9">Et7/4</strain>
    </source>
</reference>
<dbReference type="Pfam" id="PF09335">
    <property type="entry name" value="VTT_dom"/>
    <property type="match status" value="1"/>
</dbReference>
<keyword evidence="2 6" id="KW-1003">Cell membrane</keyword>
<comment type="subcellular location">
    <subcellularLocation>
        <location evidence="1 6">Cell membrane</location>
        <topology evidence="1 6">Multi-pass membrane protein</topology>
    </subcellularLocation>
</comment>
<gene>
    <name evidence="8" type="ORF">LG52_2455</name>
</gene>
<dbReference type="OrthoDB" id="9812980at2"/>
<feature type="transmembrane region" description="Helical" evidence="6">
    <location>
        <begin position="154"/>
        <end position="174"/>
    </location>
</feature>
<evidence type="ECO:0000256" key="4">
    <source>
        <dbReference type="ARBA" id="ARBA00022989"/>
    </source>
</evidence>
<keyword evidence="3 6" id="KW-0812">Transmembrane</keyword>
<keyword evidence="5 6" id="KW-0472">Membrane</keyword>
<dbReference type="PANTHER" id="PTHR12677">
    <property type="entry name" value="GOLGI APPARATUS MEMBRANE PROTEIN TVP38-RELATED"/>
    <property type="match status" value="1"/>
</dbReference>
<evidence type="ECO:0000256" key="5">
    <source>
        <dbReference type="ARBA" id="ARBA00023136"/>
    </source>
</evidence>
<organism evidence="8 9">
    <name type="scientific">Geobacillus kaustophilus</name>
    <dbReference type="NCBI Taxonomy" id="1462"/>
    <lineage>
        <taxon>Bacteria</taxon>
        <taxon>Bacillati</taxon>
        <taxon>Bacillota</taxon>
        <taxon>Bacilli</taxon>
        <taxon>Bacillales</taxon>
        <taxon>Anoxybacillaceae</taxon>
        <taxon>Geobacillus</taxon>
        <taxon>Geobacillus thermoleovorans group</taxon>
    </lineage>
</organism>
<protein>
    <recommendedName>
        <fullName evidence="6">TVP38/TMEM64 family membrane protein</fullName>
    </recommendedName>
</protein>
<dbReference type="PATRIC" id="fig|1462.6.peg.2744"/>
<dbReference type="InterPro" id="IPR032816">
    <property type="entry name" value="VTT_dom"/>
</dbReference>
<dbReference type="Proteomes" id="UP000032522">
    <property type="component" value="Unassembled WGS sequence"/>
</dbReference>
<evidence type="ECO:0000256" key="2">
    <source>
        <dbReference type="ARBA" id="ARBA00022475"/>
    </source>
</evidence>
<feature type="transmembrane region" description="Helical" evidence="6">
    <location>
        <begin position="34"/>
        <end position="55"/>
    </location>
</feature>
<evidence type="ECO:0000256" key="3">
    <source>
        <dbReference type="ARBA" id="ARBA00022692"/>
    </source>
</evidence>
<comment type="caution">
    <text evidence="8">The sequence shown here is derived from an EMBL/GenBank/DDBJ whole genome shotgun (WGS) entry which is preliminary data.</text>
</comment>